<accession>A0A2U1V857</accession>
<evidence type="ECO:0000313" key="3">
    <source>
        <dbReference type="Proteomes" id="UP000245048"/>
    </source>
</evidence>
<dbReference type="AlphaFoldDB" id="A0A2U1V857"/>
<keyword evidence="3" id="KW-1185">Reference proteome</keyword>
<keyword evidence="1" id="KW-0472">Membrane</keyword>
<feature type="transmembrane region" description="Helical" evidence="1">
    <location>
        <begin position="38"/>
        <end position="58"/>
    </location>
</feature>
<gene>
    <name evidence="2" type="ORF">CR165_04165</name>
</gene>
<proteinExistence type="predicted"/>
<keyword evidence="1" id="KW-1133">Transmembrane helix</keyword>
<dbReference type="Proteomes" id="UP000245048">
    <property type="component" value="Unassembled WGS sequence"/>
</dbReference>
<evidence type="ECO:0000256" key="1">
    <source>
        <dbReference type="SAM" id="Phobius"/>
    </source>
</evidence>
<dbReference type="RefSeq" id="WP_109515698.1">
    <property type="nucleotide sequence ID" value="NZ_JBHSCH010000017.1"/>
</dbReference>
<keyword evidence="1" id="KW-0812">Transmembrane</keyword>
<organism evidence="2 3">
    <name type="scientific">Teichococcus aestuarii</name>
    <dbReference type="NCBI Taxonomy" id="568898"/>
    <lineage>
        <taxon>Bacteria</taxon>
        <taxon>Pseudomonadati</taxon>
        <taxon>Pseudomonadota</taxon>
        <taxon>Alphaproteobacteria</taxon>
        <taxon>Acetobacterales</taxon>
        <taxon>Roseomonadaceae</taxon>
        <taxon>Roseomonas</taxon>
    </lineage>
</organism>
<name>A0A2U1V857_9PROT</name>
<comment type="caution">
    <text evidence="2">The sequence shown here is derived from an EMBL/GenBank/DDBJ whole genome shotgun (WGS) entry which is preliminary data.</text>
</comment>
<dbReference type="EMBL" id="PDOA01000002">
    <property type="protein sequence ID" value="PWC30065.1"/>
    <property type="molecule type" value="Genomic_DNA"/>
</dbReference>
<protein>
    <submittedName>
        <fullName evidence="2">Uncharacterized protein</fullName>
    </submittedName>
</protein>
<evidence type="ECO:0000313" key="2">
    <source>
        <dbReference type="EMBL" id="PWC30065.1"/>
    </source>
</evidence>
<reference evidence="3" key="1">
    <citation type="submission" date="2017-10" db="EMBL/GenBank/DDBJ databases">
        <authorList>
            <person name="Toshchakov S.V."/>
            <person name="Goeva M.A."/>
        </authorList>
    </citation>
    <scope>NUCLEOTIDE SEQUENCE [LARGE SCALE GENOMIC DNA]</scope>
    <source>
        <strain evidence="3">JR1/69-1-13</strain>
    </source>
</reference>
<feature type="transmembrane region" description="Helical" evidence="1">
    <location>
        <begin position="6"/>
        <end position="29"/>
    </location>
</feature>
<sequence>MVASNPVLLGFLLVLGLFAMGATLAGLLLERAARHPRAAAGVVVAAMFGLSWGGILLLRD</sequence>